<keyword evidence="1" id="KW-0472">Membrane</keyword>
<sequence>MLTARDKDFQETTLARLFAVDCVFIALAAVIALALYYLIWKNTE</sequence>
<protein>
    <submittedName>
        <fullName evidence="2">Uncharacterized protein</fullName>
    </submittedName>
</protein>
<feature type="transmembrane region" description="Helical" evidence="1">
    <location>
        <begin position="17"/>
        <end position="39"/>
    </location>
</feature>
<name>A0A1H7EAH0_9BURK</name>
<dbReference type="AlphaFoldDB" id="A0A1H7EAH0"/>
<organism evidence="2 3">
    <name type="scientific">Paraburkholderia diazotrophica</name>
    <dbReference type="NCBI Taxonomy" id="667676"/>
    <lineage>
        <taxon>Bacteria</taxon>
        <taxon>Pseudomonadati</taxon>
        <taxon>Pseudomonadota</taxon>
        <taxon>Betaproteobacteria</taxon>
        <taxon>Burkholderiales</taxon>
        <taxon>Burkholderiaceae</taxon>
        <taxon>Paraburkholderia</taxon>
    </lineage>
</organism>
<dbReference type="STRING" id="667676.SAMN05192539_104940"/>
<evidence type="ECO:0000313" key="2">
    <source>
        <dbReference type="EMBL" id="SEK10899.1"/>
    </source>
</evidence>
<evidence type="ECO:0000256" key="1">
    <source>
        <dbReference type="SAM" id="Phobius"/>
    </source>
</evidence>
<dbReference type="EMBL" id="FNYE01000049">
    <property type="protein sequence ID" value="SEK10899.1"/>
    <property type="molecule type" value="Genomic_DNA"/>
</dbReference>
<keyword evidence="3" id="KW-1185">Reference proteome</keyword>
<reference evidence="3" key="1">
    <citation type="submission" date="2016-10" db="EMBL/GenBank/DDBJ databases">
        <authorList>
            <person name="Varghese N."/>
            <person name="Submissions S."/>
        </authorList>
    </citation>
    <scope>NUCLEOTIDE SEQUENCE [LARGE SCALE GENOMIC DNA]</scope>
    <source>
        <strain evidence="3">LMG 26031</strain>
    </source>
</reference>
<gene>
    <name evidence="2" type="ORF">SAMN05192539_104940</name>
</gene>
<dbReference type="RefSeq" id="WP_281248586.1">
    <property type="nucleotide sequence ID" value="NZ_FNYE01000049.1"/>
</dbReference>
<proteinExistence type="predicted"/>
<keyword evidence="1" id="KW-0812">Transmembrane</keyword>
<dbReference type="Proteomes" id="UP000198866">
    <property type="component" value="Unassembled WGS sequence"/>
</dbReference>
<accession>A0A1H7EAH0</accession>
<keyword evidence="1" id="KW-1133">Transmembrane helix</keyword>
<evidence type="ECO:0000313" key="3">
    <source>
        <dbReference type="Proteomes" id="UP000198866"/>
    </source>
</evidence>